<comment type="subcellular location">
    <subcellularLocation>
        <location evidence="1">Secreted</location>
    </subcellularLocation>
</comment>
<evidence type="ECO:0000256" key="4">
    <source>
        <dbReference type="ARBA" id="ARBA00023157"/>
    </source>
</evidence>
<dbReference type="InterPro" id="IPR036816">
    <property type="entry name" value="RNaseA-like_dom_sf"/>
</dbReference>
<dbReference type="InterPro" id="IPR001427">
    <property type="entry name" value="RNaseA"/>
</dbReference>
<dbReference type="OrthoDB" id="8573660at2759"/>
<evidence type="ECO:0000259" key="5">
    <source>
        <dbReference type="SMART" id="SM00092"/>
    </source>
</evidence>
<dbReference type="GO" id="GO:0004540">
    <property type="term" value="F:RNA nuclease activity"/>
    <property type="evidence" value="ECO:0007669"/>
    <property type="project" value="TreeGrafter"/>
</dbReference>
<protein>
    <submittedName>
        <fullName evidence="6">Angiogenin, ribonuclease, RNase A family, 5</fullName>
    </submittedName>
</protein>
<keyword evidence="4" id="KW-1015">Disulfide bond</keyword>
<dbReference type="SUPFAM" id="SSF54076">
    <property type="entry name" value="RNase A-like"/>
    <property type="match status" value="1"/>
</dbReference>
<dbReference type="AlphaFoldDB" id="A0A8T1S1B1"/>
<gene>
    <name evidence="6" type="ORF">G0U57_002230</name>
</gene>
<dbReference type="GO" id="GO:0050830">
    <property type="term" value="P:defense response to Gram-positive bacterium"/>
    <property type="evidence" value="ECO:0007669"/>
    <property type="project" value="TreeGrafter"/>
</dbReference>
<evidence type="ECO:0000256" key="1">
    <source>
        <dbReference type="ARBA" id="ARBA00004613"/>
    </source>
</evidence>
<evidence type="ECO:0000256" key="3">
    <source>
        <dbReference type="ARBA" id="ARBA00022525"/>
    </source>
</evidence>
<sequence length="179" mass="19968">MGRRIRVRFSSTEAGIHRSDDSEGTRTWVDTVTDTAMALRGPCPLLLLPLVLLATCLALASGQTCIEQNFNCYRKHLDFPKTKAPNPDAYCNIMMPSRGLYGKAVNTFIHEPVKNINSICSGKGKPKIGGLYESNEVVSITQCVFDPKSLSFSYIGKEKKMKIIVGCWNEKPVYYLEQI</sequence>
<keyword evidence="3" id="KW-0964">Secreted</keyword>
<keyword evidence="7" id="KW-1185">Reference proteome</keyword>
<dbReference type="GO" id="GO:0003676">
    <property type="term" value="F:nucleic acid binding"/>
    <property type="evidence" value="ECO:0007669"/>
    <property type="project" value="InterPro"/>
</dbReference>
<reference evidence="6 7" key="1">
    <citation type="journal article" date="2020" name="G3 (Bethesda)">
        <title>Draft Genome of the Common Snapping Turtle, Chelydra serpentina, a Model for Phenotypic Plasticity in Reptiles.</title>
        <authorList>
            <person name="Das D."/>
            <person name="Singh S.K."/>
            <person name="Bierstedt J."/>
            <person name="Erickson A."/>
            <person name="Galli G.L.J."/>
            <person name="Crossley D.A. 2nd"/>
            <person name="Rhen T."/>
        </authorList>
    </citation>
    <scope>NUCLEOTIDE SEQUENCE [LARGE SCALE GENOMIC DNA]</scope>
    <source>
        <tissue evidence="6">Whole blood</tissue>
    </source>
</reference>
<proteinExistence type="inferred from homology"/>
<dbReference type="Gene3D" id="3.10.130.10">
    <property type="entry name" value="Ribonuclease A-like domain"/>
    <property type="match status" value="1"/>
</dbReference>
<dbReference type="Proteomes" id="UP000765507">
    <property type="component" value="Unassembled WGS sequence"/>
</dbReference>
<dbReference type="GO" id="GO:0005576">
    <property type="term" value="C:extracellular region"/>
    <property type="evidence" value="ECO:0007669"/>
    <property type="project" value="UniProtKB-SubCell"/>
</dbReference>
<name>A0A8T1S1B1_CHESE</name>
<feature type="domain" description="Ribonuclease A-domain" evidence="5">
    <location>
        <begin position="69"/>
        <end position="179"/>
    </location>
</feature>
<organism evidence="6 7">
    <name type="scientific">Chelydra serpentina</name>
    <name type="common">Snapping turtle</name>
    <name type="synonym">Testudo serpentina</name>
    <dbReference type="NCBI Taxonomy" id="8475"/>
    <lineage>
        <taxon>Eukaryota</taxon>
        <taxon>Metazoa</taxon>
        <taxon>Chordata</taxon>
        <taxon>Craniata</taxon>
        <taxon>Vertebrata</taxon>
        <taxon>Euteleostomi</taxon>
        <taxon>Archelosauria</taxon>
        <taxon>Testudinata</taxon>
        <taxon>Testudines</taxon>
        <taxon>Cryptodira</taxon>
        <taxon>Durocryptodira</taxon>
        <taxon>Americhelydia</taxon>
        <taxon>Chelydroidea</taxon>
        <taxon>Chelydridae</taxon>
        <taxon>Chelydra</taxon>
    </lineage>
</organism>
<dbReference type="SMART" id="SM00092">
    <property type="entry name" value="RNAse_Pc"/>
    <property type="match status" value="1"/>
</dbReference>
<dbReference type="InterPro" id="IPR023412">
    <property type="entry name" value="RNaseA_domain"/>
</dbReference>
<evidence type="ECO:0000313" key="6">
    <source>
        <dbReference type="EMBL" id="KAG6922507.1"/>
    </source>
</evidence>
<comment type="similarity">
    <text evidence="2">Belongs to the pancreatic ribonuclease family.</text>
</comment>
<accession>A0A8T1S1B1</accession>
<dbReference type="EMBL" id="JAHGAV010001273">
    <property type="protein sequence ID" value="KAG6922507.1"/>
    <property type="molecule type" value="Genomic_DNA"/>
</dbReference>
<dbReference type="PANTHER" id="PTHR11437:SF10">
    <property type="entry name" value="ANGIOGENIN-RELATED"/>
    <property type="match status" value="1"/>
</dbReference>
<evidence type="ECO:0000313" key="7">
    <source>
        <dbReference type="Proteomes" id="UP000765507"/>
    </source>
</evidence>
<dbReference type="PANTHER" id="PTHR11437">
    <property type="entry name" value="RIBONUCLEASE"/>
    <property type="match status" value="1"/>
</dbReference>
<comment type="caution">
    <text evidence="6">The sequence shown here is derived from an EMBL/GenBank/DDBJ whole genome shotgun (WGS) entry which is preliminary data.</text>
</comment>
<dbReference type="Pfam" id="PF00074">
    <property type="entry name" value="RnaseA"/>
    <property type="match status" value="1"/>
</dbReference>
<evidence type="ECO:0000256" key="2">
    <source>
        <dbReference type="ARBA" id="ARBA00005600"/>
    </source>
</evidence>